<organism evidence="2 3">
    <name type="scientific">Cupriavidus basilensis</name>
    <dbReference type="NCBI Taxonomy" id="68895"/>
    <lineage>
        <taxon>Bacteria</taxon>
        <taxon>Pseudomonadati</taxon>
        <taxon>Pseudomonadota</taxon>
        <taxon>Betaproteobacteria</taxon>
        <taxon>Burkholderiales</taxon>
        <taxon>Burkholderiaceae</taxon>
        <taxon>Cupriavidus</taxon>
    </lineage>
</organism>
<dbReference type="Pfam" id="PF13561">
    <property type="entry name" value="adh_short_C2"/>
    <property type="match status" value="1"/>
</dbReference>
<proteinExistence type="inferred from homology"/>
<dbReference type="EC" id="1.1.1.100" evidence="2"/>
<evidence type="ECO:0000313" key="3">
    <source>
        <dbReference type="Proteomes" id="UP000031843"/>
    </source>
</evidence>
<accession>A0A0C4YJ68</accession>
<dbReference type="PRINTS" id="PR00081">
    <property type="entry name" value="GDHRDH"/>
</dbReference>
<dbReference type="PANTHER" id="PTHR42760:SF122">
    <property type="entry name" value="NAD(P)-BINDING PROTEIN"/>
    <property type="match status" value="1"/>
</dbReference>
<keyword evidence="3" id="KW-1185">Reference proteome</keyword>
<protein>
    <submittedName>
        <fullName evidence="2">3-oxoacyl-[acyl-carrier protein] reductase</fullName>
        <ecNumber evidence="2">1.1.1.100</ecNumber>
    </submittedName>
</protein>
<dbReference type="PROSITE" id="PS00061">
    <property type="entry name" value="ADH_SHORT"/>
    <property type="match status" value="1"/>
</dbReference>
<evidence type="ECO:0000256" key="1">
    <source>
        <dbReference type="ARBA" id="ARBA00006484"/>
    </source>
</evidence>
<dbReference type="Gene3D" id="3.40.50.720">
    <property type="entry name" value="NAD(P)-binding Rossmann-like Domain"/>
    <property type="match status" value="1"/>
</dbReference>
<name>A0A0C4YJ68_9BURK</name>
<dbReference type="GO" id="GO:0048038">
    <property type="term" value="F:quinone binding"/>
    <property type="evidence" value="ECO:0007669"/>
    <property type="project" value="TreeGrafter"/>
</dbReference>
<evidence type="ECO:0000313" key="2">
    <source>
        <dbReference type="EMBL" id="AJG21924.1"/>
    </source>
</evidence>
<dbReference type="FunFam" id="3.40.50.720:FF:000084">
    <property type="entry name" value="Short-chain dehydrogenase reductase"/>
    <property type="match status" value="1"/>
</dbReference>
<dbReference type="InterPro" id="IPR020904">
    <property type="entry name" value="Sc_DH/Rdtase_CS"/>
</dbReference>
<dbReference type="AlphaFoldDB" id="A0A0C4YJ68"/>
<dbReference type="KEGG" id="cbw:RR42_s0328"/>
<dbReference type="EMBL" id="CP010537">
    <property type="protein sequence ID" value="AJG21924.1"/>
    <property type="molecule type" value="Genomic_DNA"/>
</dbReference>
<dbReference type="InterPro" id="IPR002347">
    <property type="entry name" value="SDR_fam"/>
</dbReference>
<dbReference type="SUPFAM" id="SSF51735">
    <property type="entry name" value="NAD(P)-binding Rossmann-fold domains"/>
    <property type="match status" value="1"/>
</dbReference>
<dbReference type="InterPro" id="IPR036291">
    <property type="entry name" value="NAD(P)-bd_dom_sf"/>
</dbReference>
<keyword evidence="2" id="KW-0560">Oxidoreductase</keyword>
<dbReference type="NCBIfam" id="NF005559">
    <property type="entry name" value="PRK07231.1"/>
    <property type="match status" value="1"/>
</dbReference>
<dbReference type="PANTHER" id="PTHR42760">
    <property type="entry name" value="SHORT-CHAIN DEHYDROGENASES/REDUCTASES FAMILY MEMBER"/>
    <property type="match status" value="1"/>
</dbReference>
<dbReference type="CDD" id="cd05233">
    <property type="entry name" value="SDR_c"/>
    <property type="match status" value="1"/>
</dbReference>
<reference evidence="2 3" key="1">
    <citation type="journal article" date="2015" name="Genome Announc.">
        <title>Complete Genome Sequence of Cupriavidus basilensis 4G11, Isolated from the Oak Ridge Field Research Center Site.</title>
        <authorList>
            <person name="Ray J."/>
            <person name="Waters R.J."/>
            <person name="Skerker J.M."/>
            <person name="Kuehl J.V."/>
            <person name="Price M.N."/>
            <person name="Huang J."/>
            <person name="Chakraborty R."/>
            <person name="Arkin A.P."/>
            <person name="Deutschbauer A."/>
        </authorList>
    </citation>
    <scope>NUCLEOTIDE SEQUENCE [LARGE SCALE GENOMIC DNA]</scope>
    <source>
        <strain evidence="2">4G11</strain>
    </source>
</reference>
<dbReference type="RefSeq" id="WP_201777380.1">
    <property type="nucleotide sequence ID" value="NZ_CP010537.1"/>
</dbReference>
<dbReference type="GO" id="GO:0006633">
    <property type="term" value="P:fatty acid biosynthetic process"/>
    <property type="evidence" value="ECO:0007669"/>
    <property type="project" value="TreeGrafter"/>
</dbReference>
<comment type="similarity">
    <text evidence="1">Belongs to the short-chain dehydrogenases/reductases (SDR) family.</text>
</comment>
<dbReference type="STRING" id="68895.RR42_s0328"/>
<dbReference type="GO" id="GO:0004316">
    <property type="term" value="F:3-oxoacyl-[acyl-carrier-protein] reductase (NADPH) activity"/>
    <property type="evidence" value="ECO:0007669"/>
    <property type="project" value="UniProtKB-EC"/>
</dbReference>
<dbReference type="Proteomes" id="UP000031843">
    <property type="component" value="Chromosome secondary"/>
</dbReference>
<sequence>MPDSNRKGVSRLAGKAAIVVGAGSIGADTSNGAAAAIVYAREGARVLCVDRDLALARRTASQIEDAGGSASAFEADVRDGARLAAMVEACRERYGRIDVLHNNVGIEEIGELEDITEQSWDRVFDINLKGAMLACQKAMPHMIAQGGGSIINISSIASRKWGPMPFLSYNASKAALNHMTRILARRYAADQVRCNVILPGLIDTPHAAHLTDGDEAAVQAAREFRNSRCPMGRQGTPWDIAYAALFLASDESRYVTGLEMVVDGGLGL</sequence>
<gene>
    <name evidence="2" type="ORF">RR42_s0328</name>
</gene>
<dbReference type="PRINTS" id="PR00080">
    <property type="entry name" value="SDRFAMILY"/>
</dbReference>